<sequence length="91" mass="10234">MEGILLIILFIVNVPLVSLLSRVLFRDKEDMSQAVKDTYTPSWYAALKGRYWSHKMNEAQITLMLGLCAAAIVGEYVLILKLFDWLGITGG</sequence>
<comment type="caution">
    <text evidence="2">The sequence shown here is derived from an EMBL/GenBank/DDBJ whole genome shotgun (WGS) entry which is preliminary data.</text>
</comment>
<proteinExistence type="predicted"/>
<accession>A0ABQ2LA93</accession>
<dbReference type="RefSeq" id="WP_018978281.1">
    <property type="nucleotide sequence ID" value="NZ_BMLN01000015.1"/>
</dbReference>
<keyword evidence="1" id="KW-1133">Transmembrane helix</keyword>
<dbReference type="Proteomes" id="UP000606653">
    <property type="component" value="Unassembled WGS sequence"/>
</dbReference>
<name>A0ABQ2LA93_9BACL</name>
<evidence type="ECO:0000256" key="1">
    <source>
        <dbReference type="SAM" id="Phobius"/>
    </source>
</evidence>
<protein>
    <submittedName>
        <fullName evidence="2">Uncharacterized protein</fullName>
    </submittedName>
</protein>
<keyword evidence="1" id="KW-0812">Transmembrane</keyword>
<dbReference type="EMBL" id="BMLN01000015">
    <property type="protein sequence ID" value="GGO08258.1"/>
    <property type="molecule type" value="Genomic_DNA"/>
</dbReference>
<feature type="transmembrane region" description="Helical" evidence="1">
    <location>
        <begin position="61"/>
        <end position="83"/>
    </location>
</feature>
<feature type="transmembrane region" description="Helical" evidence="1">
    <location>
        <begin position="6"/>
        <end position="25"/>
    </location>
</feature>
<reference evidence="3" key="1">
    <citation type="journal article" date="2019" name="Int. J. Syst. Evol. Microbiol.">
        <title>The Global Catalogue of Microorganisms (GCM) 10K type strain sequencing project: providing services to taxonomists for standard genome sequencing and annotation.</title>
        <authorList>
            <consortium name="The Broad Institute Genomics Platform"/>
            <consortium name="The Broad Institute Genome Sequencing Center for Infectious Disease"/>
            <person name="Wu L."/>
            <person name="Ma J."/>
        </authorList>
    </citation>
    <scope>NUCLEOTIDE SEQUENCE [LARGE SCALE GENOMIC DNA]</scope>
    <source>
        <strain evidence="3">CGMCC 1.6964</strain>
    </source>
</reference>
<evidence type="ECO:0000313" key="3">
    <source>
        <dbReference type="Proteomes" id="UP000606653"/>
    </source>
</evidence>
<keyword evidence="3" id="KW-1185">Reference proteome</keyword>
<organism evidence="2 3">
    <name type="scientific">Saccharibacillus kuerlensis</name>
    <dbReference type="NCBI Taxonomy" id="459527"/>
    <lineage>
        <taxon>Bacteria</taxon>
        <taxon>Bacillati</taxon>
        <taxon>Bacillota</taxon>
        <taxon>Bacilli</taxon>
        <taxon>Bacillales</taxon>
        <taxon>Paenibacillaceae</taxon>
        <taxon>Saccharibacillus</taxon>
    </lineage>
</organism>
<gene>
    <name evidence="2" type="ORF">GCM10010969_37570</name>
</gene>
<evidence type="ECO:0000313" key="2">
    <source>
        <dbReference type="EMBL" id="GGO08258.1"/>
    </source>
</evidence>
<keyword evidence="1" id="KW-0472">Membrane</keyword>